<feature type="transmembrane region" description="Helical" evidence="7">
    <location>
        <begin position="521"/>
        <end position="537"/>
    </location>
</feature>
<dbReference type="GO" id="GO:0016020">
    <property type="term" value="C:membrane"/>
    <property type="evidence" value="ECO:0007669"/>
    <property type="project" value="UniProtKB-SubCell"/>
</dbReference>
<gene>
    <name evidence="8" type="ORF">GSLYS_00013035001</name>
</gene>
<keyword evidence="3 7" id="KW-0812">Transmembrane</keyword>
<feature type="transmembrane region" description="Helical" evidence="7">
    <location>
        <begin position="557"/>
        <end position="577"/>
    </location>
</feature>
<feature type="transmembrane region" description="Helical" evidence="7">
    <location>
        <begin position="222"/>
        <end position="245"/>
    </location>
</feature>
<feature type="transmembrane region" description="Helical" evidence="7">
    <location>
        <begin position="273"/>
        <end position="290"/>
    </location>
</feature>
<proteinExistence type="inferred from homology"/>
<feature type="compositionally biased region" description="Polar residues" evidence="6">
    <location>
        <begin position="54"/>
        <end position="67"/>
    </location>
</feature>
<evidence type="ECO:0000256" key="7">
    <source>
        <dbReference type="SAM" id="Phobius"/>
    </source>
</evidence>
<evidence type="ECO:0000256" key="6">
    <source>
        <dbReference type="SAM" id="MobiDB-lite"/>
    </source>
</evidence>
<evidence type="ECO:0000313" key="9">
    <source>
        <dbReference type="Proteomes" id="UP001497497"/>
    </source>
</evidence>
<name>A0AAV2HYI2_LYMST</name>
<feature type="transmembrane region" description="Helical" evidence="7">
    <location>
        <begin position="461"/>
        <end position="483"/>
    </location>
</feature>
<protein>
    <recommendedName>
        <fullName evidence="10">Solute carrier family 23 member 2</fullName>
    </recommendedName>
</protein>
<accession>A0AAV2HYI2</accession>
<keyword evidence="5 7" id="KW-0472">Membrane</keyword>
<comment type="subcellular location">
    <subcellularLocation>
        <location evidence="1">Membrane</location>
        <topology evidence="1">Multi-pass membrane protein</topology>
    </subcellularLocation>
</comment>
<keyword evidence="9" id="KW-1185">Reference proteome</keyword>
<comment type="similarity">
    <text evidence="2">Belongs to the nucleobase:cation symporter-2 (NCS2) (TC 2.A.40) family.</text>
</comment>
<feature type="transmembrane region" description="Helical" evidence="7">
    <location>
        <begin position="92"/>
        <end position="113"/>
    </location>
</feature>
<dbReference type="PANTHER" id="PTHR11119">
    <property type="entry name" value="XANTHINE-URACIL / VITAMIN C PERMEASE FAMILY MEMBER"/>
    <property type="match status" value="1"/>
</dbReference>
<feature type="transmembrane region" description="Helical" evidence="7">
    <location>
        <begin position="489"/>
        <end position="509"/>
    </location>
</feature>
<sequence length="644" mass="70994">MMSSRPAAGGDTRGHSVYGNHGTDPGVHGNGNHAADPEVRVYGNDQEVHFHLLTTGQTKGDNTGNKLQDNKNEEEDQNQKPLLYRVNETPPFHLLLLFAIQQSLLCIGSPLVITVIVSEVVCAKNDDVIKTQILSAAFFMTGLSTFAMSTFGVRIPVFQGPGITYLIPLLAMRQLPEWKCPAMFPRISDENTTMLMADMGNGTFVAAREVILEKISRLSGSLMLAGALHFIIGATGLVGLLLRFIGPVTLVPPITLLGLYIYEINVRFCETNWLVASAVCVLNLILSLFLSHKKTPIPLWSPQRGFYILWYPFHQVFSVLLSIIFGWTLSVILTEAGTMSDDPKHKHHFARTDSRLDIIHRADWFTYPYPGKFGGFSFSAAAFISFFISTIASVLDSIGDYSAVSKTARVSPPPKYAFNRGIAVEGIMSFICGSFGCCQATVSYGANIGAMAITRVVSRRVFQVCGLIYIMFAFFGKAAAVFITIPYPVIGGVSIIIRGVFIGVILSYLQAVNMNSSRNRSIIGIALLLGFMMPHWVNKNKDAIDTGYPEVDTAIRMLLGNPSFVGGVFACFMDNFVPGTLKERGMLEQLNELDGHATQKTPYEDGPDTYRLPFIPERFLKTKLAKYIPIFGYKEKKHNSVDEN</sequence>
<comment type="caution">
    <text evidence="8">The sequence shown here is derived from an EMBL/GenBank/DDBJ whole genome shotgun (WGS) entry which is preliminary data.</text>
</comment>
<evidence type="ECO:0000256" key="4">
    <source>
        <dbReference type="ARBA" id="ARBA00022989"/>
    </source>
</evidence>
<feature type="transmembrane region" description="Helical" evidence="7">
    <location>
        <begin position="311"/>
        <end position="333"/>
    </location>
</feature>
<dbReference type="EMBL" id="CAXITT010000332">
    <property type="protein sequence ID" value="CAL1539216.1"/>
    <property type="molecule type" value="Genomic_DNA"/>
</dbReference>
<feature type="transmembrane region" description="Helical" evidence="7">
    <location>
        <begin position="373"/>
        <end position="395"/>
    </location>
</feature>
<evidence type="ECO:0000256" key="1">
    <source>
        <dbReference type="ARBA" id="ARBA00004141"/>
    </source>
</evidence>
<reference evidence="8 9" key="1">
    <citation type="submission" date="2024-04" db="EMBL/GenBank/DDBJ databases">
        <authorList>
            <consortium name="Genoscope - CEA"/>
            <person name="William W."/>
        </authorList>
    </citation>
    <scope>NUCLEOTIDE SEQUENCE [LARGE SCALE GENOMIC DNA]</scope>
</reference>
<evidence type="ECO:0000256" key="2">
    <source>
        <dbReference type="ARBA" id="ARBA00008821"/>
    </source>
</evidence>
<evidence type="ECO:0008006" key="10">
    <source>
        <dbReference type="Google" id="ProtNLM"/>
    </source>
</evidence>
<organism evidence="8 9">
    <name type="scientific">Lymnaea stagnalis</name>
    <name type="common">Great pond snail</name>
    <name type="synonym">Helix stagnalis</name>
    <dbReference type="NCBI Taxonomy" id="6523"/>
    <lineage>
        <taxon>Eukaryota</taxon>
        <taxon>Metazoa</taxon>
        <taxon>Spiralia</taxon>
        <taxon>Lophotrochozoa</taxon>
        <taxon>Mollusca</taxon>
        <taxon>Gastropoda</taxon>
        <taxon>Heterobranchia</taxon>
        <taxon>Euthyneura</taxon>
        <taxon>Panpulmonata</taxon>
        <taxon>Hygrophila</taxon>
        <taxon>Lymnaeoidea</taxon>
        <taxon>Lymnaeidae</taxon>
        <taxon>Lymnaea</taxon>
    </lineage>
</organism>
<dbReference type="InterPro" id="IPR006043">
    <property type="entry name" value="NCS2"/>
</dbReference>
<dbReference type="Proteomes" id="UP001497497">
    <property type="component" value="Unassembled WGS sequence"/>
</dbReference>
<feature type="region of interest" description="Disordered" evidence="6">
    <location>
        <begin position="53"/>
        <end position="81"/>
    </location>
</feature>
<keyword evidence="4 7" id="KW-1133">Transmembrane helix</keyword>
<dbReference type="GO" id="GO:0022857">
    <property type="term" value="F:transmembrane transporter activity"/>
    <property type="evidence" value="ECO:0007669"/>
    <property type="project" value="InterPro"/>
</dbReference>
<dbReference type="AlphaFoldDB" id="A0AAV2HYI2"/>
<feature type="transmembrane region" description="Helical" evidence="7">
    <location>
        <begin position="133"/>
        <end position="153"/>
    </location>
</feature>
<dbReference type="Pfam" id="PF00860">
    <property type="entry name" value="Xan_ur_permease"/>
    <property type="match status" value="1"/>
</dbReference>
<evidence type="ECO:0000256" key="5">
    <source>
        <dbReference type="ARBA" id="ARBA00023136"/>
    </source>
</evidence>
<evidence type="ECO:0000313" key="8">
    <source>
        <dbReference type="EMBL" id="CAL1539216.1"/>
    </source>
</evidence>
<feature type="region of interest" description="Disordered" evidence="6">
    <location>
        <begin position="1"/>
        <end position="37"/>
    </location>
</feature>
<evidence type="ECO:0000256" key="3">
    <source>
        <dbReference type="ARBA" id="ARBA00022692"/>
    </source>
</evidence>